<accession>A0A561QSH9</accession>
<evidence type="ECO:0000256" key="1">
    <source>
        <dbReference type="SAM" id="MobiDB-lite"/>
    </source>
</evidence>
<evidence type="ECO:0000313" key="3">
    <source>
        <dbReference type="EMBL" id="TWF53267.1"/>
    </source>
</evidence>
<keyword evidence="4" id="KW-1185">Reference proteome</keyword>
<evidence type="ECO:0000259" key="2">
    <source>
        <dbReference type="Pfam" id="PF20155"/>
    </source>
</evidence>
<dbReference type="EMBL" id="VIWP01000004">
    <property type="protein sequence ID" value="TWF53267.1"/>
    <property type="molecule type" value="Genomic_DNA"/>
</dbReference>
<proteinExistence type="predicted"/>
<protein>
    <submittedName>
        <fullName evidence="3">Tape measure domain-containing protein</fullName>
    </submittedName>
</protein>
<dbReference type="OrthoDB" id="38641at2"/>
<dbReference type="AlphaFoldDB" id="A0A561QSH9"/>
<dbReference type="Proteomes" id="UP000320653">
    <property type="component" value="Unassembled WGS sequence"/>
</dbReference>
<sequence>MAVVDIEKLVVQLSADLKSYERATQRAVGVSNRQFRAIENRASQMDKRLGQIGKSAAASLVAPLTGVAAALSVQEVMKYADAWTSAKNSLAVAGVTGRNQANVLDQLYQSAQRNATPIAALASLFGKAAQASDNLGASQDDLIKFSDGVAVALRVAGTSAPEASGALTQLGQLLGSARVQAEEFNSVNEGARPILMAVANGLDAAGGSVSKLKELVNDGKVSGQQFFQAFLKGLPSIESMAANSTQTIEQGFTKVQNALIRYVGSADSSLGASRQLALGLNALADNFDVVGDTVVTVAGVIAGVLVGRSISKLIGGLRDSAVAARAVVQALSLFKQVRSIGDLGAAFSLLGASAGPIAAIIGVAAVGAVTYFGGKAIDAAARTERLKQEMDALGINAERLGGKVDDVAKSLDKLAPDQLRQRLADINDELDRMNGRSIMNYLGLAGADTLGDVRAQINAAMRSGPNRNANDIGAAKQLKELVDQAEGGKLSLDQVRTRLDEIGKVDVSAGMRALIEKLREVFPQMRAIRELATRTKDSLSASTRSFTLPADYADRQAQAEVTRQQSEGQKILDEEKRVNQLTDSQKDLEDEMKRLREAISKVVGGAIASEAQIRQQAQENLDARAGNSAISGFVGRVAGAESGGNANAKNPSSSATGLGQFIESTWLNLFKKYFPDEAKGMSDPAILALRTNAERSKAMIEAYARENSDALKAAGISVTGAADEYKLQLAHFLGPQGAINVLKAAPGTLASSVLDKGAVAANPTILGGGRTVDDVIAYGQRRAGMTTAGTQRLDARDDFSKTLQDQQRYLERLKEETGIRQQLNPLVDDYGRKLSEFQMASELLTAAQEDGTEAGRELSSVQQLLTGDLSGLSPVAREQALAMRALAQGQGEATAAAGQLQAAQDRVKQSADEFKSDAKDVASGFISDLRNGVSAAEALSNALDKVVDKLIDASLNSLFGIGGGGGSGILSLFGLKNGGPIQKKAGGGRISGPGGPRDDKVLLWGSNGEFMVNAAATKKHRALLEAINSGAPALKDGGYVSNLSAPLMPTMRRTGSSSSGGTYAPTYHIDARGADQAAVSRLERGLQQRDRTESKRVAGRQHQQNTRKTRP</sequence>
<organism evidence="3 4">
    <name type="scientific">Neorhizobium alkalisoli</name>
    <dbReference type="NCBI Taxonomy" id="528178"/>
    <lineage>
        <taxon>Bacteria</taxon>
        <taxon>Pseudomonadati</taxon>
        <taxon>Pseudomonadota</taxon>
        <taxon>Alphaproteobacteria</taxon>
        <taxon>Hyphomicrobiales</taxon>
        <taxon>Rhizobiaceae</taxon>
        <taxon>Rhizobium/Agrobacterium group</taxon>
        <taxon>Neorhizobium</taxon>
    </lineage>
</organism>
<dbReference type="Pfam" id="PF20155">
    <property type="entry name" value="TMP_3"/>
    <property type="match status" value="1"/>
</dbReference>
<evidence type="ECO:0000313" key="4">
    <source>
        <dbReference type="Proteomes" id="UP000320653"/>
    </source>
</evidence>
<feature type="compositionally biased region" description="Basic and acidic residues" evidence="1">
    <location>
        <begin position="570"/>
        <end position="585"/>
    </location>
</feature>
<feature type="region of interest" description="Disordered" evidence="1">
    <location>
        <begin position="561"/>
        <end position="585"/>
    </location>
</feature>
<name>A0A561QSH9_9HYPH</name>
<feature type="region of interest" description="Disordered" evidence="1">
    <location>
        <begin position="1074"/>
        <end position="1111"/>
    </location>
</feature>
<feature type="compositionally biased region" description="Basic and acidic residues" evidence="1">
    <location>
        <begin position="1081"/>
        <end position="1096"/>
    </location>
</feature>
<dbReference type="NCBIfam" id="TIGR02675">
    <property type="entry name" value="tape_meas_nterm"/>
    <property type="match status" value="1"/>
</dbReference>
<dbReference type="Gene3D" id="1.10.530.10">
    <property type="match status" value="1"/>
</dbReference>
<feature type="domain" description="Tape measure protein N-terminal" evidence="2">
    <location>
        <begin position="75"/>
        <end position="267"/>
    </location>
</feature>
<reference evidence="3 4" key="1">
    <citation type="submission" date="2019-06" db="EMBL/GenBank/DDBJ databases">
        <title>Sorghum-associated microbial communities from plants grown in Nebraska, USA.</title>
        <authorList>
            <person name="Schachtman D."/>
        </authorList>
    </citation>
    <scope>NUCLEOTIDE SEQUENCE [LARGE SCALE GENOMIC DNA]</scope>
    <source>
        <strain evidence="3 4">1225</strain>
    </source>
</reference>
<comment type="caution">
    <text evidence="3">The sequence shown here is derived from an EMBL/GenBank/DDBJ whole genome shotgun (WGS) entry which is preliminary data.</text>
</comment>
<gene>
    <name evidence="3" type="ORF">FHW37_104544</name>
</gene>
<dbReference type="InterPro" id="IPR013491">
    <property type="entry name" value="Tape_meas_N"/>
</dbReference>